<sequence length="110" mass="12442">MINGAQEVGFLRLERQISLPAIRYLLSIMVTFKDEMKKHFQGWYATEVQKQMQNNVAVSDLKVEMPTSLLKNASANWIISTWSSLQQRPQIAINGFRKSGILSAVTSAIE</sequence>
<proteinExistence type="predicted"/>
<evidence type="ECO:0000313" key="1">
    <source>
        <dbReference type="EnsemblMetazoa" id="Aqu2.1.20550_001"/>
    </source>
</evidence>
<reference evidence="1" key="1">
    <citation type="submission" date="2017-05" db="UniProtKB">
        <authorList>
            <consortium name="EnsemblMetazoa"/>
        </authorList>
    </citation>
    <scope>IDENTIFICATION</scope>
</reference>
<protein>
    <recommendedName>
        <fullName evidence="2">DDE-1 domain-containing protein</fullName>
    </recommendedName>
</protein>
<dbReference type="InParanoid" id="A0A1X7TZ08"/>
<accession>A0A1X7TZ08</accession>
<dbReference type="OrthoDB" id="6071871at2759"/>
<dbReference type="EnsemblMetazoa" id="Aqu2.1.20550_001">
    <property type="protein sequence ID" value="Aqu2.1.20550_001"/>
    <property type="gene ID" value="Aqu2.1.20550"/>
</dbReference>
<evidence type="ECO:0008006" key="2">
    <source>
        <dbReference type="Google" id="ProtNLM"/>
    </source>
</evidence>
<name>A0A1X7TZ08_AMPQE</name>
<organism evidence="1">
    <name type="scientific">Amphimedon queenslandica</name>
    <name type="common">Sponge</name>
    <dbReference type="NCBI Taxonomy" id="400682"/>
    <lineage>
        <taxon>Eukaryota</taxon>
        <taxon>Metazoa</taxon>
        <taxon>Porifera</taxon>
        <taxon>Demospongiae</taxon>
        <taxon>Heteroscleromorpha</taxon>
        <taxon>Haplosclerida</taxon>
        <taxon>Niphatidae</taxon>
        <taxon>Amphimedon</taxon>
    </lineage>
</organism>
<dbReference type="AlphaFoldDB" id="A0A1X7TZ08"/>